<gene>
    <name evidence="2" type="ORF">NMK71_06995</name>
</gene>
<feature type="domain" description="DinB-like" evidence="1">
    <location>
        <begin position="35"/>
        <end position="165"/>
    </location>
</feature>
<evidence type="ECO:0000313" key="2">
    <source>
        <dbReference type="EMBL" id="MDG4946157.1"/>
    </source>
</evidence>
<dbReference type="Proteomes" id="UP001152599">
    <property type="component" value="Unassembled WGS sequence"/>
</dbReference>
<dbReference type="Gene3D" id="1.20.120.450">
    <property type="entry name" value="dinb family like domain"/>
    <property type="match status" value="1"/>
</dbReference>
<dbReference type="Pfam" id="PF12867">
    <property type="entry name" value="DinB_2"/>
    <property type="match status" value="1"/>
</dbReference>
<evidence type="ECO:0000313" key="3">
    <source>
        <dbReference type="Proteomes" id="UP001152599"/>
    </source>
</evidence>
<name>A0A9X4N066_9FLAO</name>
<dbReference type="EMBL" id="JANCMU010000003">
    <property type="protein sequence ID" value="MDG4946157.1"/>
    <property type="molecule type" value="Genomic_DNA"/>
</dbReference>
<dbReference type="RefSeq" id="WP_304420639.1">
    <property type="nucleotide sequence ID" value="NZ_JANCMU010000003.1"/>
</dbReference>
<proteinExistence type="predicted"/>
<sequence>MEELKYPIGRFKAPEKFEQELVDQYIHQLTILPPYFAQTALELDTQQLKQSYRPGGWNAIQIVHHLADSHMNAFIRFKLALTETEPIIKPYQENLWANLSDSQLAGISSSLQILSGLHYRWVLLLKNMNEREFAKSITHPEYDEKQDLFFLLAYYAWHAEHHLGHLKIIHQLKQLESSIS</sequence>
<dbReference type="NCBIfam" id="NF009807">
    <property type="entry name" value="PRK13291.1"/>
    <property type="match status" value="1"/>
</dbReference>
<dbReference type="InterPro" id="IPR034660">
    <property type="entry name" value="DinB/YfiT-like"/>
</dbReference>
<dbReference type="AlphaFoldDB" id="A0A9X4N066"/>
<protein>
    <submittedName>
        <fullName evidence="2">Metal-dependent hydrolase</fullName>
    </submittedName>
</protein>
<keyword evidence="3" id="KW-1185">Reference proteome</keyword>
<dbReference type="SUPFAM" id="SSF109854">
    <property type="entry name" value="DinB/YfiT-like putative metalloenzymes"/>
    <property type="match status" value="1"/>
</dbReference>
<organism evidence="2 3">
    <name type="scientific">Profundicola chukchiensis</name>
    <dbReference type="NCBI Taxonomy" id="2961959"/>
    <lineage>
        <taxon>Bacteria</taxon>
        <taxon>Pseudomonadati</taxon>
        <taxon>Bacteroidota</taxon>
        <taxon>Flavobacteriia</taxon>
        <taxon>Flavobacteriales</taxon>
        <taxon>Weeksellaceae</taxon>
        <taxon>Profundicola</taxon>
    </lineage>
</organism>
<dbReference type="GO" id="GO:0016787">
    <property type="term" value="F:hydrolase activity"/>
    <property type="evidence" value="ECO:0007669"/>
    <property type="project" value="UniProtKB-KW"/>
</dbReference>
<reference evidence="2" key="1">
    <citation type="submission" date="2022-07" db="EMBL/GenBank/DDBJ databases">
        <title>Description and genome-wide analysis of Profundicola chukchiensis gen. nov., sp. nov., marine bacteria isolated from bottom sediments of the Chukchi Sea.</title>
        <authorList>
            <person name="Romanenko L."/>
            <person name="Otstavnykh N."/>
            <person name="Kurilenko V."/>
            <person name="Eremeev V."/>
            <person name="Velansky P."/>
            <person name="Mikhailov V."/>
            <person name="Isaeva M."/>
        </authorList>
    </citation>
    <scope>NUCLEOTIDE SEQUENCE</scope>
    <source>
        <strain evidence="2">KMM 9713</strain>
    </source>
</reference>
<keyword evidence="2" id="KW-0378">Hydrolase</keyword>
<dbReference type="InterPro" id="IPR024775">
    <property type="entry name" value="DinB-like"/>
</dbReference>
<accession>A0A9X4N066</accession>
<evidence type="ECO:0000259" key="1">
    <source>
        <dbReference type="Pfam" id="PF12867"/>
    </source>
</evidence>
<comment type="caution">
    <text evidence="2">The sequence shown here is derived from an EMBL/GenBank/DDBJ whole genome shotgun (WGS) entry which is preliminary data.</text>
</comment>